<dbReference type="Gene3D" id="3.20.20.70">
    <property type="entry name" value="Aldolase class I"/>
    <property type="match status" value="1"/>
</dbReference>
<sequence>MLIGGNYLDTLHWIEKEKLIAIIRGYNTEEALEIAKSLYAGGITTLEIALNSQQPFHTIEKIRKEMGDAIKVGAGTVLDPESARLAISAGAQFILSPTVNIPTIKLTKRYGVVSIPGALTPTEILDAFEEGADIIKVFPISSLRSNYIKDLLGPLPQLKLLPTGGVTLENIKLFIQQGATGVGLGGSLVHQTNSVTNYYLSELTKKAKLFVQEANTID</sequence>
<dbReference type="CDD" id="cd00452">
    <property type="entry name" value="KDPG_aldolase"/>
    <property type="match status" value="1"/>
</dbReference>
<dbReference type="NCBIfam" id="TIGR01182">
    <property type="entry name" value="eda"/>
    <property type="match status" value="1"/>
</dbReference>
<dbReference type="GO" id="GO:0016829">
    <property type="term" value="F:lyase activity"/>
    <property type="evidence" value="ECO:0007669"/>
    <property type="project" value="UniProtKB-KW"/>
</dbReference>
<evidence type="ECO:0000256" key="2">
    <source>
        <dbReference type="ARBA" id="ARBA00006906"/>
    </source>
</evidence>
<evidence type="ECO:0000256" key="3">
    <source>
        <dbReference type="ARBA" id="ARBA00011233"/>
    </source>
</evidence>
<dbReference type="PATRIC" id="fig|1473.5.peg.312"/>
<evidence type="ECO:0000256" key="5">
    <source>
        <dbReference type="ARBA" id="ARBA00023277"/>
    </source>
</evidence>
<comment type="subunit">
    <text evidence="3">Homotrimer.</text>
</comment>
<name>A0A0L0QJE9_VIRPA</name>
<dbReference type="EMBL" id="LGTO01000007">
    <property type="protein sequence ID" value="KNE18780.1"/>
    <property type="molecule type" value="Genomic_DNA"/>
</dbReference>
<dbReference type="InterPro" id="IPR013785">
    <property type="entry name" value="Aldolase_TIM"/>
</dbReference>
<dbReference type="PANTHER" id="PTHR30246:SF1">
    <property type="entry name" value="2-DEHYDRO-3-DEOXY-6-PHOSPHOGALACTONATE ALDOLASE-RELATED"/>
    <property type="match status" value="1"/>
</dbReference>
<gene>
    <name evidence="6" type="ORF">AFK71_09240</name>
</gene>
<keyword evidence="4" id="KW-0456">Lyase</keyword>
<reference evidence="7" key="1">
    <citation type="submission" date="2015-07" db="EMBL/GenBank/DDBJ databases">
        <title>Fjat-10053 dsm26.</title>
        <authorList>
            <person name="Liu B."/>
            <person name="Wang J."/>
            <person name="Zhu Y."/>
            <person name="Liu G."/>
            <person name="Chen Q."/>
            <person name="Chen Z."/>
            <person name="Lan J."/>
            <person name="Che J."/>
            <person name="Ge C."/>
            <person name="Shi H."/>
            <person name="Pan Z."/>
            <person name="Liu X."/>
        </authorList>
    </citation>
    <scope>NUCLEOTIDE SEQUENCE [LARGE SCALE GENOMIC DNA]</scope>
    <source>
        <strain evidence="7">DSM 26</strain>
    </source>
</reference>
<dbReference type="InterPro" id="IPR000887">
    <property type="entry name" value="Aldlse_KDPG_KHG"/>
</dbReference>
<evidence type="ECO:0000256" key="4">
    <source>
        <dbReference type="ARBA" id="ARBA00023239"/>
    </source>
</evidence>
<comment type="pathway">
    <text evidence="1">Carbohydrate acid metabolism.</text>
</comment>
<evidence type="ECO:0000313" key="7">
    <source>
        <dbReference type="Proteomes" id="UP000036780"/>
    </source>
</evidence>
<dbReference type="OrthoDB" id="9802667at2"/>
<proteinExistence type="inferred from homology"/>
<dbReference type="SUPFAM" id="SSF51569">
    <property type="entry name" value="Aldolase"/>
    <property type="match status" value="1"/>
</dbReference>
<protein>
    <submittedName>
        <fullName evidence="6">2-dehydro-3-deoxyphosphogluconate aldolase</fullName>
    </submittedName>
</protein>
<dbReference type="PANTHER" id="PTHR30246">
    <property type="entry name" value="2-KETO-3-DEOXY-6-PHOSPHOGLUCONATE ALDOLASE"/>
    <property type="match status" value="1"/>
</dbReference>
<organism evidence="6 7">
    <name type="scientific">Virgibacillus pantothenticus</name>
    <dbReference type="NCBI Taxonomy" id="1473"/>
    <lineage>
        <taxon>Bacteria</taxon>
        <taxon>Bacillati</taxon>
        <taxon>Bacillota</taxon>
        <taxon>Bacilli</taxon>
        <taxon>Bacillales</taxon>
        <taxon>Bacillaceae</taxon>
        <taxon>Virgibacillus</taxon>
    </lineage>
</organism>
<comment type="similarity">
    <text evidence="2">Belongs to the KHG/KDPG aldolase family.</text>
</comment>
<dbReference type="AlphaFoldDB" id="A0A0L0QJE9"/>
<dbReference type="Proteomes" id="UP000036780">
    <property type="component" value="Unassembled WGS sequence"/>
</dbReference>
<evidence type="ECO:0000313" key="6">
    <source>
        <dbReference type="EMBL" id="KNE18780.1"/>
    </source>
</evidence>
<evidence type="ECO:0000256" key="1">
    <source>
        <dbReference type="ARBA" id="ARBA00004761"/>
    </source>
</evidence>
<comment type="caution">
    <text evidence="6">The sequence shown here is derived from an EMBL/GenBank/DDBJ whole genome shotgun (WGS) entry which is preliminary data.</text>
</comment>
<keyword evidence="5" id="KW-0119">Carbohydrate metabolism</keyword>
<keyword evidence="7" id="KW-1185">Reference proteome</keyword>
<accession>A0A0L0QJE9</accession>
<dbReference type="Pfam" id="PF01081">
    <property type="entry name" value="Aldolase"/>
    <property type="match status" value="1"/>
</dbReference>